<sequence>MDRGPESPEIYLPDQHLFFRIAILKMKFAAAIICLFAGVALGTPFEPRAPACICCMNERPSCDEGTVNTGGPGCWGECISI</sequence>
<evidence type="ECO:0000256" key="1">
    <source>
        <dbReference type="SAM" id="Phobius"/>
    </source>
</evidence>
<proteinExistence type="predicted"/>
<reference evidence="2 3" key="1">
    <citation type="journal article" date="2014" name="Proc. Natl. Acad. Sci. U.S.A.">
        <title>Trajectory and genomic determinants of fungal-pathogen speciation and host adaptation.</title>
        <authorList>
            <person name="Hu X."/>
            <person name="Xiao G."/>
            <person name="Zheng P."/>
            <person name="Shang Y."/>
            <person name="Su Y."/>
            <person name="Zhang X."/>
            <person name="Liu X."/>
            <person name="Zhan S."/>
            <person name="St Leger R.J."/>
            <person name="Wang C."/>
        </authorList>
    </citation>
    <scope>NUCLEOTIDE SEQUENCE [LARGE SCALE GENOMIC DNA]</scope>
    <source>
        <strain evidence="2 3">ARSEF 1941</strain>
    </source>
</reference>
<keyword evidence="1" id="KW-0472">Membrane</keyword>
<organism evidence="2 3">
    <name type="scientific">Metarhizium album (strain ARSEF 1941)</name>
    <dbReference type="NCBI Taxonomy" id="1081103"/>
    <lineage>
        <taxon>Eukaryota</taxon>
        <taxon>Fungi</taxon>
        <taxon>Dikarya</taxon>
        <taxon>Ascomycota</taxon>
        <taxon>Pezizomycotina</taxon>
        <taxon>Sordariomycetes</taxon>
        <taxon>Hypocreomycetidae</taxon>
        <taxon>Hypocreales</taxon>
        <taxon>Clavicipitaceae</taxon>
        <taxon>Metarhizium</taxon>
    </lineage>
</organism>
<dbReference type="GeneID" id="63741673"/>
<dbReference type="HOGENOM" id="CLU_2574364_0_0_1"/>
<accession>A0A0B2WG69</accession>
<evidence type="ECO:0000313" key="3">
    <source>
        <dbReference type="Proteomes" id="UP000030816"/>
    </source>
</evidence>
<dbReference type="AlphaFoldDB" id="A0A0B2WG69"/>
<dbReference type="RefSeq" id="XP_040676057.1">
    <property type="nucleotide sequence ID" value="XM_040826016.1"/>
</dbReference>
<dbReference type="EMBL" id="AZHE01000028">
    <property type="protein sequence ID" value="KHN94991.1"/>
    <property type="molecule type" value="Genomic_DNA"/>
</dbReference>
<gene>
    <name evidence="2" type="ORF">MAM_07218</name>
</gene>
<keyword evidence="1" id="KW-0812">Transmembrane</keyword>
<evidence type="ECO:0000313" key="2">
    <source>
        <dbReference type="EMBL" id="KHN94991.1"/>
    </source>
</evidence>
<protein>
    <submittedName>
        <fullName evidence="2">Uncharacterized protein</fullName>
    </submittedName>
</protein>
<feature type="transmembrane region" description="Helical" evidence="1">
    <location>
        <begin position="28"/>
        <end position="45"/>
    </location>
</feature>
<dbReference type="Proteomes" id="UP000030816">
    <property type="component" value="Unassembled WGS sequence"/>
</dbReference>
<keyword evidence="3" id="KW-1185">Reference proteome</keyword>
<comment type="caution">
    <text evidence="2">The sequence shown here is derived from an EMBL/GenBank/DDBJ whole genome shotgun (WGS) entry which is preliminary data.</text>
</comment>
<keyword evidence="1" id="KW-1133">Transmembrane helix</keyword>
<name>A0A0B2WG69_METAS</name>